<dbReference type="InterPro" id="IPR051144">
    <property type="entry name" value="Formin_homology_domain"/>
</dbReference>
<dbReference type="PRINTS" id="PR01217">
    <property type="entry name" value="PRICHEXTENSN"/>
</dbReference>
<dbReference type="InterPro" id="IPR006883">
    <property type="entry name" value="AcMNPV_PIF-4"/>
</dbReference>
<protein>
    <submittedName>
        <fullName evidence="3">Orf103</fullName>
    </submittedName>
</protein>
<feature type="region of interest" description="Disordered" evidence="1">
    <location>
        <begin position="345"/>
        <end position="531"/>
    </location>
</feature>
<feature type="compositionally biased region" description="Polar residues" evidence="1">
    <location>
        <begin position="429"/>
        <end position="438"/>
    </location>
</feature>
<keyword evidence="2" id="KW-1133">Transmembrane helix</keyword>
<name>Q8JKL0_9VIRU</name>
<feature type="compositionally biased region" description="Pro residues" evidence="1">
    <location>
        <begin position="474"/>
        <end position="524"/>
    </location>
</feature>
<keyword evidence="2" id="KW-0472">Membrane</keyword>
<evidence type="ECO:0000256" key="2">
    <source>
        <dbReference type="SAM" id="Phobius"/>
    </source>
</evidence>
<organism evidence="3 4">
    <name type="scientific">Heliothis zea nudivirus 1</name>
    <dbReference type="NCBI Taxonomy" id="3116536"/>
    <lineage>
        <taxon>Viruses</taxon>
        <taxon>Viruses incertae sedis</taxon>
        <taxon>Naldaviricetes</taxon>
        <taxon>Lefavirales</taxon>
        <taxon>Nudiviridae</taxon>
        <taxon>Betanudivirus</taxon>
        <taxon>Betanudivirus hezeae</taxon>
    </lineage>
</organism>
<keyword evidence="2" id="KW-0812">Transmembrane</keyword>
<sequence>MIGTIGKYFDKYQVFIVLGIAIIAIVYTFSLLKTSNLGKTMGSLTDEATDSTKFNASFFEIYDKSTDDYCDRLILVQPFNWIIVAKGGQMYALTDVQHKCPPTTTRAVKLHSNQDKFKYVCLSLTKMQLIELYRNTAHNVLKLTFDVDALQSDEKRFTILDACNYLLAQGYAVLDVKEGEKVDNTKATKPSDKDAEDDARFSILNMLRGQNGGTDSGIKSVVIRDGSDARGGLGDSVGGSLGGSVGGVGGGSLGGSVGGVGGGSLGGSVGGSLEGSLGGKEQSKVDDDSNSKIASIIIPSDANIDSVSNIEIPSVTNTKSSTISNTDVASISYPSSSNIASISKTDITPASNTSGSNIDSSSTTNYTKSNDKSKDQSKGKSNNKSTDTSKDQSKDKSNNKTKDTTDSNIDDKSDSESNTEYPIKVIEITQPTPENVDTTKLDYSLLPPPKPIEVTYIDLSKEPDSNGDSTLQPTQPPPRTPTPPPTPTPPSTPPPPRTPTPPSTPPPPRIPTPPSTPPFVPTYNPPGGVVEYDGAADFLELLDEDDADFEAIKSKSNSRKRRDLSAQSNDGDGDGLPPFIIDPVTGIRRRKVTKLPKPLEVAAPEFRDFAEENFDHVELPKGFELPLGVSLKLAKRWQQILNYYQDNGMPTHRAQDAYDMSDAECRAMGKALAGYYHRSHDPSKPPKFGPPPNPEIDSLVYKTY</sequence>
<feature type="compositionally biased region" description="Basic and acidic residues" evidence="1">
    <location>
        <begin position="387"/>
        <end position="415"/>
    </location>
</feature>
<dbReference type="PANTHER" id="PTHR45733:SF8">
    <property type="entry name" value="FORMIN-J"/>
    <property type="match status" value="1"/>
</dbReference>
<proteinExistence type="predicted"/>
<reference evidence="3 4" key="1">
    <citation type="journal article" date="2002" name="J. Virol.">
        <title>Analysis of the complete genome sequence of the Hz-1 virus suggests that it is related to members of the Baculoviridae.</title>
        <authorList>
            <person name="Cheng C.H."/>
            <person name="Liu S.M."/>
            <person name="Chow T.Y."/>
            <person name="Hsiao Y.Y."/>
            <person name="Wang D.P."/>
            <person name="Huang J.J."/>
            <person name="Chen H.H."/>
        </authorList>
    </citation>
    <scope>NUCLEOTIDE SEQUENCE [LARGE SCALE GENOMIC DNA]</scope>
</reference>
<dbReference type="Proteomes" id="UP000232784">
    <property type="component" value="Segment"/>
</dbReference>
<dbReference type="Pfam" id="PF04798">
    <property type="entry name" value="Baculo_19"/>
    <property type="match status" value="1"/>
</dbReference>
<feature type="compositionally biased region" description="Low complexity" evidence="1">
    <location>
        <begin position="351"/>
        <end position="365"/>
    </location>
</feature>
<dbReference type="KEGG" id="vg:955176"/>
<evidence type="ECO:0000256" key="1">
    <source>
        <dbReference type="SAM" id="MobiDB-lite"/>
    </source>
</evidence>
<feature type="region of interest" description="Disordered" evidence="1">
    <location>
        <begin position="553"/>
        <end position="577"/>
    </location>
</feature>
<dbReference type="EMBL" id="AF451898">
    <property type="protein sequence ID" value="AAN04397.1"/>
    <property type="molecule type" value="Genomic_DNA"/>
</dbReference>
<feature type="transmembrane region" description="Helical" evidence="2">
    <location>
        <begin position="12"/>
        <end position="32"/>
    </location>
</feature>
<evidence type="ECO:0000313" key="3">
    <source>
        <dbReference type="EMBL" id="AAN04397.1"/>
    </source>
</evidence>
<feature type="compositionally biased region" description="Basic and acidic residues" evidence="1">
    <location>
        <begin position="369"/>
        <end position="378"/>
    </location>
</feature>
<accession>Q8JKL0</accession>
<keyword evidence="4" id="KW-1185">Reference proteome</keyword>
<dbReference type="PANTHER" id="PTHR45733">
    <property type="entry name" value="FORMIN-J"/>
    <property type="match status" value="1"/>
</dbReference>
<gene>
    <name evidence="3" type="primary">orf103</name>
</gene>
<evidence type="ECO:0000313" key="4">
    <source>
        <dbReference type="Proteomes" id="UP000232784"/>
    </source>
</evidence>